<sequence>MVDLTYPFDENAAKYPIFKSFEFQVTVNESFPNGVWIQSEEYSSTTHAGTHMDAPAHFVPAGTTIDQIKLDRFIGPAAVIDIAQRAAVDPDTEVTVGDLLAWEELAGRTLDGTIIFMRSGWGAKYRNATAYYGTPDNDVSKLRFPGFSPEAARWLVENRNIRGTGVDTLSLDRGISEDFWAHRMLLGNEIFILENVANLEKMPLYGATVYVMPMKIAGASGAPTRVVATYPDLIFNP</sequence>
<proteinExistence type="inferred from homology"/>
<evidence type="ECO:0000256" key="1">
    <source>
        <dbReference type="ARBA" id="ARBA00007865"/>
    </source>
</evidence>
<accession>A0AAV6U4S7</accession>
<comment type="caution">
    <text evidence="2">The sequence shown here is derived from an EMBL/GenBank/DDBJ whole genome shotgun (WGS) entry which is preliminary data.</text>
</comment>
<dbReference type="AlphaFoldDB" id="A0AAV6U4S7"/>
<evidence type="ECO:0000313" key="3">
    <source>
        <dbReference type="Proteomes" id="UP000827092"/>
    </source>
</evidence>
<reference evidence="2 3" key="1">
    <citation type="journal article" date="2022" name="Nat. Ecol. Evol.">
        <title>A masculinizing supergene underlies an exaggerated male reproductive morph in a spider.</title>
        <authorList>
            <person name="Hendrickx F."/>
            <person name="De Corte Z."/>
            <person name="Sonet G."/>
            <person name="Van Belleghem S.M."/>
            <person name="Kostlbacher S."/>
            <person name="Vangestel C."/>
        </authorList>
    </citation>
    <scope>NUCLEOTIDE SEQUENCE [LARGE SCALE GENOMIC DNA]</scope>
    <source>
        <strain evidence="2">W744_W776</strain>
    </source>
</reference>
<dbReference type="Pfam" id="PF04199">
    <property type="entry name" value="Cyclase"/>
    <property type="match status" value="1"/>
</dbReference>
<gene>
    <name evidence="2" type="ORF">JTE90_025454</name>
</gene>
<organism evidence="2 3">
    <name type="scientific">Oedothorax gibbosus</name>
    <dbReference type="NCBI Taxonomy" id="931172"/>
    <lineage>
        <taxon>Eukaryota</taxon>
        <taxon>Metazoa</taxon>
        <taxon>Ecdysozoa</taxon>
        <taxon>Arthropoda</taxon>
        <taxon>Chelicerata</taxon>
        <taxon>Arachnida</taxon>
        <taxon>Araneae</taxon>
        <taxon>Araneomorphae</taxon>
        <taxon>Entelegynae</taxon>
        <taxon>Araneoidea</taxon>
        <taxon>Linyphiidae</taxon>
        <taxon>Erigoninae</taxon>
        <taxon>Oedothorax</taxon>
    </lineage>
</organism>
<evidence type="ECO:0000313" key="2">
    <source>
        <dbReference type="EMBL" id="KAG8178726.1"/>
    </source>
</evidence>
<dbReference type="PANTHER" id="PTHR31118">
    <property type="entry name" value="CYCLASE-LIKE PROTEIN 2"/>
    <property type="match status" value="1"/>
</dbReference>
<protein>
    <recommendedName>
        <fullName evidence="4">Cyclase</fullName>
    </recommendedName>
</protein>
<dbReference type="Gene3D" id="3.50.30.50">
    <property type="entry name" value="Putative cyclase"/>
    <property type="match status" value="1"/>
</dbReference>
<evidence type="ECO:0008006" key="4">
    <source>
        <dbReference type="Google" id="ProtNLM"/>
    </source>
</evidence>
<comment type="similarity">
    <text evidence="1">Belongs to the Cyclase 1 superfamily.</text>
</comment>
<dbReference type="InterPro" id="IPR037175">
    <property type="entry name" value="KFase_sf"/>
</dbReference>
<dbReference type="SUPFAM" id="SSF102198">
    <property type="entry name" value="Putative cyclase"/>
    <property type="match status" value="1"/>
</dbReference>
<dbReference type="PANTHER" id="PTHR31118:SF12">
    <property type="entry name" value="CYCLASE-LIKE PROTEIN 2"/>
    <property type="match status" value="1"/>
</dbReference>
<dbReference type="InterPro" id="IPR007325">
    <property type="entry name" value="KFase/CYL"/>
</dbReference>
<dbReference type="EMBL" id="JAFNEN010000672">
    <property type="protein sequence ID" value="KAG8178726.1"/>
    <property type="molecule type" value="Genomic_DNA"/>
</dbReference>
<dbReference type="GO" id="GO:0004061">
    <property type="term" value="F:arylformamidase activity"/>
    <property type="evidence" value="ECO:0007669"/>
    <property type="project" value="InterPro"/>
</dbReference>
<dbReference type="Proteomes" id="UP000827092">
    <property type="component" value="Unassembled WGS sequence"/>
</dbReference>
<dbReference type="GO" id="GO:0019441">
    <property type="term" value="P:L-tryptophan catabolic process to kynurenine"/>
    <property type="evidence" value="ECO:0007669"/>
    <property type="project" value="InterPro"/>
</dbReference>
<keyword evidence="3" id="KW-1185">Reference proteome</keyword>
<name>A0AAV6U4S7_9ARAC</name>